<dbReference type="InterPro" id="IPR036661">
    <property type="entry name" value="Luciferase-like_sf"/>
</dbReference>
<accession>A0A5D9BYE2</accession>
<sequence>MKFFYLFPGRGVPVNEALMSGKVCNRLAIAAEQAGFYGVGLDQHPAPVMPWLQGPGGHHCFDPFIGLASAAAVAPKLRLLTYLAVIPFYNPFQLTKMVNTLDMFSDGRLILGAGIGYMQGEFEAMGIDFDKRNELFVESLEVFRKASTGEPVDYDGAGFTARGVVIQPTAIQRPHPPIWLGGNAKLTRRRVAEFAQGWLPMPLKRSRGNTDHKVPALESVEDLKNLLPEMFEHKEKIGRTDPIDIVISSGLVMPNIPWDEQVDLLKEYQAIGVTGLTVGGMGDTPEDAEDFIRRYGEEVIAKFEG</sequence>
<gene>
    <name evidence="6" type="ORF">FYJ91_20180</name>
</gene>
<comment type="caution">
    <text evidence="6">The sequence shown here is derived from an EMBL/GenBank/DDBJ whole genome shotgun (WGS) entry which is preliminary data.</text>
</comment>
<dbReference type="NCBIfam" id="TIGR03619">
    <property type="entry name" value="F420_Rv2161c"/>
    <property type="match status" value="1"/>
</dbReference>
<keyword evidence="1" id="KW-0285">Flavoprotein</keyword>
<keyword evidence="7" id="KW-1185">Reference proteome</keyword>
<dbReference type="InterPro" id="IPR050172">
    <property type="entry name" value="SsuD_RutA_monooxygenase"/>
</dbReference>
<reference evidence="6 7" key="1">
    <citation type="submission" date="2019-08" db="EMBL/GenBank/DDBJ databases">
        <authorList>
            <person name="Wang G."/>
            <person name="Xu Z."/>
        </authorList>
    </citation>
    <scope>NUCLEOTIDE SEQUENCE [LARGE SCALE GENOMIC DNA]</scope>
    <source>
        <strain evidence="6 7">ZX</strain>
    </source>
</reference>
<dbReference type="EMBL" id="VTOU01000007">
    <property type="protein sequence ID" value="TZG24152.1"/>
    <property type="molecule type" value="Genomic_DNA"/>
</dbReference>
<dbReference type="GO" id="GO:0008726">
    <property type="term" value="F:alkanesulfonate monooxygenase activity"/>
    <property type="evidence" value="ECO:0007669"/>
    <property type="project" value="TreeGrafter"/>
</dbReference>
<evidence type="ECO:0000313" key="7">
    <source>
        <dbReference type="Proteomes" id="UP000322077"/>
    </source>
</evidence>
<keyword evidence="2" id="KW-0288">FMN</keyword>
<organism evidence="6 7">
    <name type="scientific">Sphingomonas montanisoli</name>
    <dbReference type="NCBI Taxonomy" id="2606412"/>
    <lineage>
        <taxon>Bacteria</taxon>
        <taxon>Pseudomonadati</taxon>
        <taxon>Pseudomonadota</taxon>
        <taxon>Alphaproteobacteria</taxon>
        <taxon>Sphingomonadales</taxon>
        <taxon>Sphingomonadaceae</taxon>
        <taxon>Sphingomonas</taxon>
    </lineage>
</organism>
<evidence type="ECO:0000256" key="2">
    <source>
        <dbReference type="ARBA" id="ARBA00022643"/>
    </source>
</evidence>
<dbReference type="Proteomes" id="UP000322077">
    <property type="component" value="Unassembled WGS sequence"/>
</dbReference>
<feature type="domain" description="Luciferase-like" evidence="5">
    <location>
        <begin position="19"/>
        <end position="204"/>
    </location>
</feature>
<protein>
    <submittedName>
        <fullName evidence="6">TIGR03619 family F420-dependent LLM class oxidoreductase</fullName>
        <ecNumber evidence="6">1.-.-.-</ecNumber>
    </submittedName>
</protein>
<dbReference type="EC" id="1.-.-.-" evidence="6"/>
<proteinExistence type="predicted"/>
<evidence type="ECO:0000259" key="5">
    <source>
        <dbReference type="Pfam" id="PF00296"/>
    </source>
</evidence>
<dbReference type="GO" id="GO:0046306">
    <property type="term" value="P:alkanesulfonate catabolic process"/>
    <property type="evidence" value="ECO:0007669"/>
    <property type="project" value="TreeGrafter"/>
</dbReference>
<dbReference type="PANTHER" id="PTHR42847">
    <property type="entry name" value="ALKANESULFONATE MONOOXYGENASE"/>
    <property type="match status" value="1"/>
</dbReference>
<evidence type="ECO:0000256" key="4">
    <source>
        <dbReference type="ARBA" id="ARBA00023033"/>
    </source>
</evidence>
<dbReference type="AlphaFoldDB" id="A0A5D9BYE2"/>
<dbReference type="Pfam" id="PF00296">
    <property type="entry name" value="Bac_luciferase"/>
    <property type="match status" value="1"/>
</dbReference>
<keyword evidence="4" id="KW-0503">Monooxygenase</keyword>
<keyword evidence="3 6" id="KW-0560">Oxidoreductase</keyword>
<dbReference type="RefSeq" id="WP_149524127.1">
    <property type="nucleotide sequence ID" value="NZ_VTOU01000007.1"/>
</dbReference>
<dbReference type="InterPro" id="IPR011251">
    <property type="entry name" value="Luciferase-like_dom"/>
</dbReference>
<dbReference type="InterPro" id="IPR019921">
    <property type="entry name" value="Lucif-like_OxRdtase_Rv2161c"/>
</dbReference>
<evidence type="ECO:0000256" key="3">
    <source>
        <dbReference type="ARBA" id="ARBA00023002"/>
    </source>
</evidence>
<dbReference type="SUPFAM" id="SSF51679">
    <property type="entry name" value="Bacterial luciferase-like"/>
    <property type="match status" value="1"/>
</dbReference>
<evidence type="ECO:0000313" key="6">
    <source>
        <dbReference type="EMBL" id="TZG24152.1"/>
    </source>
</evidence>
<dbReference type="PANTHER" id="PTHR42847:SF4">
    <property type="entry name" value="ALKANESULFONATE MONOOXYGENASE-RELATED"/>
    <property type="match status" value="1"/>
</dbReference>
<name>A0A5D9BYE2_9SPHN</name>
<evidence type="ECO:0000256" key="1">
    <source>
        <dbReference type="ARBA" id="ARBA00022630"/>
    </source>
</evidence>
<dbReference type="Gene3D" id="3.20.20.30">
    <property type="entry name" value="Luciferase-like domain"/>
    <property type="match status" value="1"/>
</dbReference>